<comment type="caution">
    <text evidence="1">The sequence shown here is derived from an EMBL/GenBank/DDBJ whole genome shotgun (WGS) entry which is preliminary data.</text>
</comment>
<dbReference type="AlphaFoldDB" id="A0A2H9T9K3"/>
<dbReference type="EMBL" id="NSIT01000042">
    <property type="protein sequence ID" value="PJE79910.1"/>
    <property type="molecule type" value="Genomic_DNA"/>
</dbReference>
<dbReference type="Gene3D" id="1.25.40.10">
    <property type="entry name" value="Tetratricopeptide repeat domain"/>
    <property type="match status" value="1"/>
</dbReference>
<gene>
    <name evidence="1" type="ORF">CI610_01134</name>
</gene>
<protein>
    <recommendedName>
        <fullName evidence="2">Tetratricopeptide repeat protein</fullName>
    </recommendedName>
</protein>
<accession>A0A2H9T9K3</accession>
<proteinExistence type="predicted"/>
<dbReference type="InterPro" id="IPR011990">
    <property type="entry name" value="TPR-like_helical_dom_sf"/>
</dbReference>
<reference evidence="1" key="1">
    <citation type="journal article" date="2017" name="Appl. Environ. Microbiol.">
        <title>Molecular characterization of an Endozoicomonas-like organism causing infection in king scallop Pecten maximus L.</title>
        <authorList>
            <person name="Cano I."/>
            <person name="van Aerle R."/>
            <person name="Ross S."/>
            <person name="Verner-Jeffreys D.W."/>
            <person name="Paley R.K."/>
            <person name="Rimmer G."/>
            <person name="Ryder D."/>
            <person name="Hooper P."/>
            <person name="Stone D."/>
            <person name="Feist S.W."/>
        </authorList>
    </citation>
    <scope>NUCLEOTIDE SEQUENCE</scope>
</reference>
<evidence type="ECO:0008006" key="2">
    <source>
        <dbReference type="Google" id="ProtNLM"/>
    </source>
</evidence>
<sequence length="209" mass="24698">MKVLIRGITAVFLTVSLLVLAFYSIRIVWAEMFYLNGVAYLEHWSQEHAEKQQNFTVAPGELEQAEHSFQRAIRLGPDNPRYLLQASKLHYWQDRAENYHYLGHKEDDWGNLRTTILMRPAWPYGWLSLALSKSRHSVIDGEFSQALLQAMLLGPREPDIRKEAVRLGSYYDHWLDESVRQAWKEQVERMAIRQRNHLPEPVKKDKRKR</sequence>
<evidence type="ECO:0000313" key="1">
    <source>
        <dbReference type="EMBL" id="PJE79910.1"/>
    </source>
</evidence>
<organism evidence="1">
    <name type="scientific">invertebrate metagenome</name>
    <dbReference type="NCBI Taxonomy" id="1711999"/>
    <lineage>
        <taxon>unclassified sequences</taxon>
        <taxon>metagenomes</taxon>
        <taxon>organismal metagenomes</taxon>
    </lineage>
</organism>
<dbReference type="SUPFAM" id="SSF48452">
    <property type="entry name" value="TPR-like"/>
    <property type="match status" value="1"/>
</dbReference>
<name>A0A2H9T9K3_9ZZZZ</name>